<dbReference type="RefSeq" id="WP_111418627.1">
    <property type="nucleotide sequence ID" value="NZ_NPEX01000041.1"/>
</dbReference>
<dbReference type="PROSITE" id="PS50995">
    <property type="entry name" value="HTH_MARR_2"/>
    <property type="match status" value="1"/>
</dbReference>
<name>A0A327L240_9BRAD</name>
<evidence type="ECO:0000313" key="6">
    <source>
        <dbReference type="Proteomes" id="UP000249130"/>
    </source>
</evidence>
<reference evidence="5 6" key="1">
    <citation type="submission" date="2017-07" db="EMBL/GenBank/DDBJ databases">
        <title>Draft Genome Sequences of Select Purple Nonsulfur Bacteria.</title>
        <authorList>
            <person name="Lasarre B."/>
            <person name="Mckinlay J.B."/>
        </authorList>
    </citation>
    <scope>NUCLEOTIDE SEQUENCE [LARGE SCALE GENOMIC DNA]</scope>
    <source>
        <strain evidence="5 6">DSM 5909</strain>
    </source>
</reference>
<dbReference type="InterPro" id="IPR036388">
    <property type="entry name" value="WH-like_DNA-bd_sf"/>
</dbReference>
<dbReference type="Proteomes" id="UP000249130">
    <property type="component" value="Unassembled WGS sequence"/>
</dbReference>
<evidence type="ECO:0000259" key="4">
    <source>
        <dbReference type="PROSITE" id="PS50995"/>
    </source>
</evidence>
<dbReference type="SUPFAM" id="SSF46785">
    <property type="entry name" value="Winged helix' DNA-binding domain"/>
    <property type="match status" value="1"/>
</dbReference>
<protein>
    <submittedName>
        <fullName evidence="5">MarR family transcriptional regulator</fullName>
    </submittedName>
</protein>
<dbReference type="EMBL" id="NPEX01000041">
    <property type="protein sequence ID" value="RAI44556.1"/>
    <property type="molecule type" value="Genomic_DNA"/>
</dbReference>
<evidence type="ECO:0000313" key="5">
    <source>
        <dbReference type="EMBL" id="RAI44556.1"/>
    </source>
</evidence>
<dbReference type="PRINTS" id="PR00598">
    <property type="entry name" value="HTHMARR"/>
</dbReference>
<evidence type="ECO:0000256" key="1">
    <source>
        <dbReference type="ARBA" id="ARBA00023015"/>
    </source>
</evidence>
<dbReference type="OrthoDB" id="7949807at2"/>
<dbReference type="GO" id="GO:0003700">
    <property type="term" value="F:DNA-binding transcription factor activity"/>
    <property type="evidence" value="ECO:0007669"/>
    <property type="project" value="InterPro"/>
</dbReference>
<dbReference type="PANTHER" id="PTHR33164:SF64">
    <property type="entry name" value="TRANSCRIPTIONAL REGULATOR SLYA"/>
    <property type="match status" value="1"/>
</dbReference>
<dbReference type="PANTHER" id="PTHR33164">
    <property type="entry name" value="TRANSCRIPTIONAL REGULATOR, MARR FAMILY"/>
    <property type="match status" value="1"/>
</dbReference>
<dbReference type="InterPro" id="IPR036390">
    <property type="entry name" value="WH_DNA-bd_sf"/>
</dbReference>
<dbReference type="GO" id="GO:0006950">
    <property type="term" value="P:response to stress"/>
    <property type="evidence" value="ECO:0007669"/>
    <property type="project" value="TreeGrafter"/>
</dbReference>
<organism evidence="5 6">
    <name type="scientific">Rhodoplanes roseus</name>
    <dbReference type="NCBI Taxonomy" id="29409"/>
    <lineage>
        <taxon>Bacteria</taxon>
        <taxon>Pseudomonadati</taxon>
        <taxon>Pseudomonadota</taxon>
        <taxon>Alphaproteobacteria</taxon>
        <taxon>Hyphomicrobiales</taxon>
        <taxon>Nitrobacteraceae</taxon>
        <taxon>Rhodoplanes</taxon>
    </lineage>
</organism>
<evidence type="ECO:0000256" key="3">
    <source>
        <dbReference type="ARBA" id="ARBA00023163"/>
    </source>
</evidence>
<gene>
    <name evidence="5" type="ORF">CH341_08570</name>
</gene>
<dbReference type="SMART" id="SM00347">
    <property type="entry name" value="HTH_MARR"/>
    <property type="match status" value="1"/>
</dbReference>
<dbReference type="Gene3D" id="1.10.10.10">
    <property type="entry name" value="Winged helix-like DNA-binding domain superfamily/Winged helix DNA-binding domain"/>
    <property type="match status" value="1"/>
</dbReference>
<evidence type="ECO:0000256" key="2">
    <source>
        <dbReference type="ARBA" id="ARBA00023125"/>
    </source>
</evidence>
<comment type="caution">
    <text evidence="5">The sequence shown here is derived from an EMBL/GenBank/DDBJ whole genome shotgun (WGS) entry which is preliminary data.</text>
</comment>
<sequence>MSAIPHDLPAPTLGFLLNDVARLLRKRFEQNAKGLGLTRAQWQVLAHLRRAEGIAQGGLAELLEVEPITLARIVDRLEDAALVERRPDPKDRRIKRLFMRPEALSLIDDMQVIGDATRAEALEGLPAADRDHLTRILGVMKTNLAQACSTGCRQKEAVHG</sequence>
<proteinExistence type="predicted"/>
<dbReference type="InterPro" id="IPR039422">
    <property type="entry name" value="MarR/SlyA-like"/>
</dbReference>
<feature type="domain" description="HTH marR-type" evidence="4">
    <location>
        <begin position="10"/>
        <end position="142"/>
    </location>
</feature>
<dbReference type="GO" id="GO:0003677">
    <property type="term" value="F:DNA binding"/>
    <property type="evidence" value="ECO:0007669"/>
    <property type="project" value="UniProtKB-KW"/>
</dbReference>
<keyword evidence="3" id="KW-0804">Transcription</keyword>
<dbReference type="InterPro" id="IPR000835">
    <property type="entry name" value="HTH_MarR-typ"/>
</dbReference>
<accession>A0A327L240</accession>
<dbReference type="Pfam" id="PF12802">
    <property type="entry name" value="MarR_2"/>
    <property type="match status" value="1"/>
</dbReference>
<keyword evidence="6" id="KW-1185">Reference proteome</keyword>
<dbReference type="AlphaFoldDB" id="A0A327L240"/>
<keyword evidence="2" id="KW-0238">DNA-binding</keyword>
<keyword evidence="1" id="KW-0805">Transcription regulation</keyword>